<evidence type="ECO:0000313" key="2">
    <source>
        <dbReference type="Proteomes" id="UP000220691"/>
    </source>
</evidence>
<dbReference type="InterPro" id="IPR036388">
    <property type="entry name" value="WH-like_DNA-bd_sf"/>
</dbReference>
<gene>
    <name evidence="1" type="ORF">CN553_12295</name>
</gene>
<dbReference type="EMBL" id="NUAN01000071">
    <property type="protein sequence ID" value="PEN97822.1"/>
    <property type="molecule type" value="Genomic_DNA"/>
</dbReference>
<sequence length="343" mass="40432">MARPDGYDVEGYIHFIEKRVDENYPIDEKDGARKMPNKEAYEVPFSYLENLNLNKVGNEIPSRIHSMWNVDRYMAYYWKQIMDADCIFVWQHLWEYCDKDSAIDICYPKMTELAQRCGLSKGTLISKIKKLEENNFLIQVHRLNKRNGNREDSPVFKLRTTIPLLSQEQYKQLKPFMQKKHDEFMKKFASDSQMDRFNHHNGEDTINSLIETVGDKIISKKDRREIDILLENQKEENYILTNLPDNMQDTLISSDEFKDRLIEHGCTKPTADVFFTDVISVYNKEMHTVHIIARDDSKKEFLENLDGSMKDILFKTLDGIYESIGDVKYFTAKQYIVSILKSK</sequence>
<dbReference type="RefSeq" id="WP_098126417.1">
    <property type="nucleotide sequence ID" value="NZ_NUAN01000071.1"/>
</dbReference>
<evidence type="ECO:0000313" key="1">
    <source>
        <dbReference type="EMBL" id="PEN97822.1"/>
    </source>
</evidence>
<accession>A0A9X6UBW6</accession>
<dbReference type="AlphaFoldDB" id="A0A9X6UBW6"/>
<comment type="caution">
    <text evidence="1">The sequence shown here is derived from an EMBL/GenBank/DDBJ whole genome shotgun (WGS) entry which is preliminary data.</text>
</comment>
<protein>
    <submittedName>
        <fullName evidence="1">Helix-turn-helix domain-containing protein</fullName>
    </submittedName>
</protein>
<proteinExistence type="predicted"/>
<organism evidence="1 2">
    <name type="scientific">Bacillus cereus</name>
    <dbReference type="NCBI Taxonomy" id="1396"/>
    <lineage>
        <taxon>Bacteria</taxon>
        <taxon>Bacillati</taxon>
        <taxon>Bacillota</taxon>
        <taxon>Bacilli</taxon>
        <taxon>Bacillales</taxon>
        <taxon>Bacillaceae</taxon>
        <taxon>Bacillus</taxon>
        <taxon>Bacillus cereus group</taxon>
    </lineage>
</organism>
<dbReference type="InterPro" id="IPR036390">
    <property type="entry name" value="WH_DNA-bd_sf"/>
</dbReference>
<dbReference type="Gene3D" id="1.10.10.10">
    <property type="entry name" value="Winged helix-like DNA-binding domain superfamily/Winged helix DNA-binding domain"/>
    <property type="match status" value="1"/>
</dbReference>
<name>A0A9X6UBW6_BACCE</name>
<dbReference type="Pfam" id="PF13730">
    <property type="entry name" value="HTH_36"/>
    <property type="match status" value="1"/>
</dbReference>
<dbReference type="SUPFAM" id="SSF46785">
    <property type="entry name" value="Winged helix' DNA-binding domain"/>
    <property type="match status" value="1"/>
</dbReference>
<dbReference type="Proteomes" id="UP000220691">
    <property type="component" value="Unassembled WGS sequence"/>
</dbReference>
<reference evidence="1 2" key="1">
    <citation type="submission" date="2017-09" db="EMBL/GenBank/DDBJ databases">
        <title>Large-scale bioinformatics analysis of Bacillus genomes uncovers conserved roles of natural products in bacterial physiology.</title>
        <authorList>
            <consortium name="Agbiome Team Llc"/>
            <person name="Bleich R.M."/>
            <person name="Kirk G.J."/>
            <person name="Santa Maria K.C."/>
            <person name="Allen S.E."/>
            <person name="Farag S."/>
            <person name="Shank E.A."/>
            <person name="Bowers A."/>
        </authorList>
    </citation>
    <scope>NUCLEOTIDE SEQUENCE [LARGE SCALE GENOMIC DNA]</scope>
    <source>
        <strain evidence="1 2">AFS027647</strain>
    </source>
</reference>